<organism evidence="10 11">
    <name type="scientific">Hydrocarboniphaga effusa AP103</name>
    <dbReference type="NCBI Taxonomy" id="1172194"/>
    <lineage>
        <taxon>Bacteria</taxon>
        <taxon>Pseudomonadati</taxon>
        <taxon>Pseudomonadota</taxon>
        <taxon>Gammaproteobacteria</taxon>
        <taxon>Nevskiales</taxon>
        <taxon>Nevskiaceae</taxon>
        <taxon>Hydrocarboniphaga</taxon>
    </lineage>
</organism>
<dbReference type="PANTHER" id="PTHR33281:SF19">
    <property type="entry name" value="VOLTAGE-DEPENDENT ANION CHANNEL-FORMING PROTEIN YNEE"/>
    <property type="match status" value="1"/>
</dbReference>
<keyword evidence="2" id="KW-0813">Transport</keyword>
<evidence type="ECO:0000256" key="7">
    <source>
        <dbReference type="ARBA" id="ARBA00023136"/>
    </source>
</evidence>
<dbReference type="PATRIC" id="fig|1172194.4.peg.1231"/>
<name>I7ZGW9_9GAMM</name>
<evidence type="ECO:0000256" key="9">
    <source>
        <dbReference type="SAM" id="Phobius"/>
    </source>
</evidence>
<dbReference type="Pfam" id="PF25539">
    <property type="entry name" value="Bestrophin_2"/>
    <property type="match status" value="1"/>
</dbReference>
<feature type="transmembrane region" description="Helical" evidence="9">
    <location>
        <begin position="43"/>
        <end position="59"/>
    </location>
</feature>
<dbReference type="OrthoDB" id="445589at2"/>
<keyword evidence="7 9" id="KW-0472">Membrane</keyword>
<accession>I7ZGW9</accession>
<dbReference type="AlphaFoldDB" id="I7ZGW9"/>
<sequence length="296" mass="33465">MIVDTLPRLHRMSAHVWKPLTVLFVWDVAVTVTYYTLPFHAPPLPLTLFGSALALFLGFRDTSAYQRWWEGRVLWGAMINASRSLSRAVVSFLPDEDEEARQTKRTIVRRQIAYVHALRRQLRRQDVEADVRRHVGEAEVVEVLKRTNVANGLLEHNGRQIEVARRRGWIDSIQQATLERVLIDIANAQGGMERLKNTPLPNQYRLFPALFTRLFCVLLPIGLVESLGYATPIGSTLAGLMFLAILQIGDDLVDPFSNTVHDVPLSAMCRTIEIDLLQSIGDEAPEALKPVRGVLW</sequence>
<evidence type="ECO:0000256" key="6">
    <source>
        <dbReference type="ARBA" id="ARBA00023065"/>
    </source>
</evidence>
<comment type="similarity">
    <text evidence="8">Belongs to the anion channel-forming bestrophin (TC 1.A.46) family.</text>
</comment>
<evidence type="ECO:0000313" key="10">
    <source>
        <dbReference type="EMBL" id="EIT71144.1"/>
    </source>
</evidence>
<comment type="caution">
    <text evidence="10">The sequence shown here is derived from an EMBL/GenBank/DDBJ whole genome shotgun (WGS) entry which is preliminary data.</text>
</comment>
<evidence type="ECO:0000256" key="4">
    <source>
        <dbReference type="ARBA" id="ARBA00022692"/>
    </source>
</evidence>
<dbReference type="PANTHER" id="PTHR33281">
    <property type="entry name" value="UPF0187 PROTEIN YNEE"/>
    <property type="match status" value="1"/>
</dbReference>
<proteinExistence type="inferred from homology"/>
<dbReference type="Proteomes" id="UP000003704">
    <property type="component" value="Unassembled WGS sequence"/>
</dbReference>
<protein>
    <submittedName>
        <fullName evidence="10">Putative family protein</fullName>
    </submittedName>
</protein>
<dbReference type="EMBL" id="AKGD01000001">
    <property type="protein sequence ID" value="EIT71144.1"/>
    <property type="molecule type" value="Genomic_DNA"/>
</dbReference>
<dbReference type="GO" id="GO:0005886">
    <property type="term" value="C:plasma membrane"/>
    <property type="evidence" value="ECO:0007669"/>
    <property type="project" value="UniProtKB-SubCell"/>
</dbReference>
<comment type="subcellular location">
    <subcellularLocation>
        <location evidence="1">Cell membrane</location>
        <topology evidence="1">Multi-pass membrane protein</topology>
    </subcellularLocation>
</comment>
<dbReference type="STRING" id="1172194.WQQ_12810"/>
<reference evidence="10 11" key="1">
    <citation type="journal article" date="2012" name="J. Bacteriol.">
        <title>Genome Sequence of n-Alkane-Degrading Hydrocarboniphaga effusa Strain AP103T (ATCC BAA-332T).</title>
        <authorList>
            <person name="Chang H.K."/>
            <person name="Zylstra G.J."/>
            <person name="Chae J.C."/>
        </authorList>
    </citation>
    <scope>NUCLEOTIDE SEQUENCE [LARGE SCALE GENOMIC DNA]</scope>
    <source>
        <strain evidence="10 11">AP103</strain>
    </source>
</reference>
<keyword evidence="4 9" id="KW-0812">Transmembrane</keyword>
<gene>
    <name evidence="10" type="ORF">WQQ_12810</name>
</gene>
<keyword evidence="11" id="KW-1185">Reference proteome</keyword>
<keyword evidence="3" id="KW-1003">Cell membrane</keyword>
<evidence type="ECO:0000256" key="1">
    <source>
        <dbReference type="ARBA" id="ARBA00004651"/>
    </source>
</evidence>
<evidence type="ECO:0000313" key="11">
    <source>
        <dbReference type="Proteomes" id="UP000003704"/>
    </source>
</evidence>
<evidence type="ECO:0000256" key="8">
    <source>
        <dbReference type="ARBA" id="ARBA00034708"/>
    </source>
</evidence>
<dbReference type="InterPro" id="IPR044669">
    <property type="entry name" value="YneE/VCCN1/2-like"/>
</dbReference>
<feature type="transmembrane region" description="Helical" evidence="9">
    <location>
        <begin position="20"/>
        <end position="37"/>
    </location>
</feature>
<keyword evidence="6" id="KW-0406">Ion transport</keyword>
<evidence type="ECO:0000256" key="3">
    <source>
        <dbReference type="ARBA" id="ARBA00022475"/>
    </source>
</evidence>
<keyword evidence="5 9" id="KW-1133">Transmembrane helix</keyword>
<evidence type="ECO:0000256" key="2">
    <source>
        <dbReference type="ARBA" id="ARBA00022448"/>
    </source>
</evidence>
<dbReference type="GO" id="GO:0005254">
    <property type="term" value="F:chloride channel activity"/>
    <property type="evidence" value="ECO:0007669"/>
    <property type="project" value="InterPro"/>
</dbReference>
<evidence type="ECO:0000256" key="5">
    <source>
        <dbReference type="ARBA" id="ARBA00022989"/>
    </source>
</evidence>
<dbReference type="RefSeq" id="WP_007184235.1">
    <property type="nucleotide sequence ID" value="NZ_AKGD01000001.1"/>
</dbReference>